<feature type="binding site" description="axial binding residue" evidence="2">
    <location>
        <position position="200"/>
    </location>
    <ligand>
        <name>heme</name>
        <dbReference type="ChEBI" id="CHEBI:30413"/>
    </ligand>
    <ligandPart>
        <name>Fe</name>
        <dbReference type="ChEBI" id="CHEBI:18248"/>
    </ligandPart>
</feature>
<name>A0A814GFS5_9BILA</name>
<dbReference type="InterPro" id="IPR036396">
    <property type="entry name" value="Cyt_P450_sf"/>
</dbReference>
<dbReference type="Gene3D" id="3.40.710.10">
    <property type="entry name" value="DD-peptidase/beta-lactamase superfamily"/>
    <property type="match status" value="1"/>
</dbReference>
<dbReference type="Gene3D" id="1.10.630.10">
    <property type="entry name" value="Cytochrome P450"/>
    <property type="match status" value="1"/>
</dbReference>
<dbReference type="CDD" id="cd00302">
    <property type="entry name" value="cytochrome_P450"/>
    <property type="match status" value="1"/>
</dbReference>
<dbReference type="InterPro" id="IPR052907">
    <property type="entry name" value="Beta-lactamase/esterase"/>
</dbReference>
<keyword evidence="3" id="KW-0503">Monooxygenase</keyword>
<dbReference type="InterPro" id="IPR002401">
    <property type="entry name" value="Cyt_P450_E_grp-I"/>
</dbReference>
<dbReference type="PRINTS" id="PR00385">
    <property type="entry name" value="P450"/>
</dbReference>
<comment type="cofactor">
    <cofactor evidence="2">
        <name>heme</name>
        <dbReference type="ChEBI" id="CHEBI:30413"/>
    </cofactor>
</comment>
<evidence type="ECO:0000313" key="8">
    <source>
        <dbReference type="Proteomes" id="UP000663870"/>
    </source>
</evidence>
<dbReference type="GO" id="GO:0005506">
    <property type="term" value="F:iron ion binding"/>
    <property type="evidence" value="ECO:0007669"/>
    <property type="project" value="InterPro"/>
</dbReference>
<proteinExistence type="inferred from homology"/>
<dbReference type="InterPro" id="IPR001466">
    <property type="entry name" value="Beta-lactam-related"/>
</dbReference>
<protein>
    <recommendedName>
        <fullName evidence="4">Beta-lactamase-related domain-containing protein</fullName>
    </recommendedName>
</protein>
<dbReference type="EMBL" id="CAJNOL010001455">
    <property type="protein sequence ID" value="CAF1362464.1"/>
    <property type="molecule type" value="Genomic_DNA"/>
</dbReference>
<keyword evidence="8" id="KW-1185">Reference proteome</keyword>
<dbReference type="SUPFAM" id="SSF56601">
    <property type="entry name" value="beta-lactamase/transpeptidase-like"/>
    <property type="match status" value="1"/>
</dbReference>
<evidence type="ECO:0000256" key="2">
    <source>
        <dbReference type="PIRSR" id="PIRSR602401-1"/>
    </source>
</evidence>
<dbReference type="PROSITE" id="PS00086">
    <property type="entry name" value="CYTOCHROME_P450"/>
    <property type="match status" value="1"/>
</dbReference>
<comment type="caution">
    <text evidence="5">The sequence shown here is derived from an EMBL/GenBank/DDBJ whole genome shotgun (WGS) entry which is preliminary data.</text>
</comment>
<evidence type="ECO:0000256" key="3">
    <source>
        <dbReference type="RuleBase" id="RU000461"/>
    </source>
</evidence>
<keyword evidence="3" id="KW-0560">Oxidoreductase</keyword>
<keyword evidence="2 3" id="KW-0349">Heme</keyword>
<reference evidence="5" key="1">
    <citation type="submission" date="2021-02" db="EMBL/GenBank/DDBJ databases">
        <authorList>
            <person name="Nowell W R."/>
        </authorList>
    </citation>
    <scope>NUCLEOTIDE SEQUENCE</scope>
</reference>
<evidence type="ECO:0000256" key="1">
    <source>
        <dbReference type="ARBA" id="ARBA00010617"/>
    </source>
</evidence>
<dbReference type="InterPro" id="IPR017972">
    <property type="entry name" value="Cyt_P450_CS"/>
</dbReference>
<evidence type="ECO:0000313" key="6">
    <source>
        <dbReference type="EMBL" id="CAF1362464.1"/>
    </source>
</evidence>
<dbReference type="Proteomes" id="UP000663870">
    <property type="component" value="Unassembled WGS sequence"/>
</dbReference>
<comment type="similarity">
    <text evidence="1 3">Belongs to the cytochrome P450 family.</text>
</comment>
<accession>A0A814GFS5</accession>
<feature type="domain" description="Beta-lactamase-related" evidence="4">
    <location>
        <begin position="234"/>
        <end position="562"/>
    </location>
</feature>
<dbReference type="SUPFAM" id="SSF48264">
    <property type="entry name" value="Cytochrome P450"/>
    <property type="match status" value="1"/>
</dbReference>
<dbReference type="EMBL" id="CAJNOH010000313">
    <property type="protein sequence ID" value="CAF0995735.1"/>
    <property type="molecule type" value="Genomic_DNA"/>
</dbReference>
<dbReference type="AlphaFoldDB" id="A0A814GFS5"/>
<keyword evidence="2 3" id="KW-0408">Iron</keyword>
<dbReference type="Pfam" id="PF00144">
    <property type="entry name" value="Beta-lactamase"/>
    <property type="match status" value="1"/>
</dbReference>
<evidence type="ECO:0000313" key="7">
    <source>
        <dbReference type="Proteomes" id="UP000663854"/>
    </source>
</evidence>
<gene>
    <name evidence="6" type="ORF">JXQ802_LOCUS32702</name>
    <name evidence="5" type="ORF">PYM288_LOCUS14354</name>
</gene>
<keyword evidence="2 3" id="KW-0479">Metal-binding</keyword>
<dbReference type="PANTHER" id="PTHR43319:SF3">
    <property type="entry name" value="BETA-LACTAMASE-RELATED DOMAIN-CONTAINING PROTEIN"/>
    <property type="match status" value="1"/>
</dbReference>
<dbReference type="GO" id="GO:0020037">
    <property type="term" value="F:heme binding"/>
    <property type="evidence" value="ECO:0007669"/>
    <property type="project" value="InterPro"/>
</dbReference>
<dbReference type="GO" id="GO:0016705">
    <property type="term" value="F:oxidoreductase activity, acting on paired donors, with incorporation or reduction of molecular oxygen"/>
    <property type="evidence" value="ECO:0007669"/>
    <property type="project" value="InterPro"/>
</dbReference>
<dbReference type="Pfam" id="PF00067">
    <property type="entry name" value="p450"/>
    <property type="match status" value="1"/>
</dbReference>
<dbReference type="PRINTS" id="PR00463">
    <property type="entry name" value="EP450I"/>
</dbReference>
<dbReference type="InterPro" id="IPR001128">
    <property type="entry name" value="Cyt_P450"/>
</dbReference>
<evidence type="ECO:0000259" key="4">
    <source>
        <dbReference type="Pfam" id="PF00144"/>
    </source>
</evidence>
<sequence length="587" mass="65465">MIDHELAESPESIAQRKRTCLIASFVNSLQKDEKAEAMKSEEAKRGLSRSEVLNEMLAFLIAGFETTSAALTWFIYLMSKHPRVQQKIKAELMGDSNRQDLSLDRLDSLVYLDCVINEVLRFSPPSIGTLRTLTIDDRLPQSGTQLFKGDQVDIPFHTLARDTRLWSIDPELFYPERFMGEDKNHHPYALIPFGGGHRQCIGQDLARFELKVIAARLMQHVTFGDGGPEVNAVNLIGGWKDAETKKEPYTPGTLQLVFSTSKGIAAAAVALCVEKGWLDYEAPVAKYWPEFSANGKENISVNQLLSHRAGLPCVDQQLTLNDVFDWTRITSLLAEQKPFWEPGSTHGYHAYTFGFLAGELVQRVDPQHRSYSQFVRDELDPEFYVGISDDNVEARVAPLLTKNDAALASLPPLNPLVENTMSCNGAFPMRSPNSDEFVFNRRSVHQAVLPAANGISNAHSLARIYALLIGDVNENGKKTTCLLSKKTLKMATENVTPLNEVDQTMFGFTSKFSRGGFELYGDYFKVLGEDGFGHHGFGGSLAFASLSQHLAFAYVFNQLGFDTFAINSRNLQFLEIIDTIIKEKKTS</sequence>
<dbReference type="Proteomes" id="UP000663854">
    <property type="component" value="Unassembled WGS sequence"/>
</dbReference>
<organism evidence="5 7">
    <name type="scientific">Rotaria sordida</name>
    <dbReference type="NCBI Taxonomy" id="392033"/>
    <lineage>
        <taxon>Eukaryota</taxon>
        <taxon>Metazoa</taxon>
        <taxon>Spiralia</taxon>
        <taxon>Gnathifera</taxon>
        <taxon>Rotifera</taxon>
        <taxon>Eurotatoria</taxon>
        <taxon>Bdelloidea</taxon>
        <taxon>Philodinida</taxon>
        <taxon>Philodinidae</taxon>
        <taxon>Rotaria</taxon>
    </lineage>
</organism>
<dbReference type="PANTHER" id="PTHR43319">
    <property type="entry name" value="BETA-LACTAMASE-RELATED"/>
    <property type="match status" value="1"/>
</dbReference>
<dbReference type="InterPro" id="IPR012338">
    <property type="entry name" value="Beta-lactam/transpept-like"/>
</dbReference>
<dbReference type="GO" id="GO:0004497">
    <property type="term" value="F:monooxygenase activity"/>
    <property type="evidence" value="ECO:0007669"/>
    <property type="project" value="UniProtKB-KW"/>
</dbReference>
<evidence type="ECO:0000313" key="5">
    <source>
        <dbReference type="EMBL" id="CAF0995735.1"/>
    </source>
</evidence>